<evidence type="ECO:0000313" key="2">
    <source>
        <dbReference type="Proteomes" id="UP001515500"/>
    </source>
</evidence>
<keyword evidence="1" id="KW-0472">Membrane</keyword>
<keyword evidence="2" id="KW-1185">Reference proteome</keyword>
<organism evidence="2 3">
    <name type="scientific">Dioscorea cayennensis subsp. rotundata</name>
    <name type="common">White Guinea yam</name>
    <name type="synonym">Dioscorea rotundata</name>
    <dbReference type="NCBI Taxonomy" id="55577"/>
    <lineage>
        <taxon>Eukaryota</taxon>
        <taxon>Viridiplantae</taxon>
        <taxon>Streptophyta</taxon>
        <taxon>Embryophyta</taxon>
        <taxon>Tracheophyta</taxon>
        <taxon>Spermatophyta</taxon>
        <taxon>Magnoliopsida</taxon>
        <taxon>Liliopsida</taxon>
        <taxon>Dioscoreales</taxon>
        <taxon>Dioscoreaceae</taxon>
        <taxon>Dioscorea</taxon>
    </lineage>
</organism>
<keyword evidence="1" id="KW-1133">Transmembrane helix</keyword>
<dbReference type="GeneID" id="120270360"/>
<dbReference type="AlphaFoldDB" id="A0AB40C4H5"/>
<gene>
    <name evidence="3" type="primary">LOC120270360</name>
</gene>
<evidence type="ECO:0000256" key="1">
    <source>
        <dbReference type="SAM" id="Phobius"/>
    </source>
</evidence>
<dbReference type="RefSeq" id="XP_039133293.1">
    <property type="nucleotide sequence ID" value="XM_039277359.1"/>
</dbReference>
<accession>A0AB40C4H5</accession>
<reference evidence="3" key="1">
    <citation type="submission" date="2025-08" db="UniProtKB">
        <authorList>
            <consortium name="RefSeq"/>
        </authorList>
    </citation>
    <scope>IDENTIFICATION</scope>
</reference>
<dbReference type="Proteomes" id="UP001515500">
    <property type="component" value="Chromosome 10"/>
</dbReference>
<protein>
    <submittedName>
        <fullName evidence="3">Uncharacterized protein LOC120270360</fullName>
    </submittedName>
</protein>
<sequence length="250" mass="28055">MGFFKCNVDAAIFEPQNYSALAFVIHDHMGECKYAYHAAIPGITHSLMVEAIGFREILYNLHLLNLIPSFFNILVFLLLFDLALPLSALHSQSRAWRSEARHQWCLPGSSLLLLFRSSQPSKTPLRFFRSHPPSLSTPSPPMPTAPDDDFDFGVDGDGAFEAVGGLLVDSGCVEDYEEGRLVCCKISEKFGKHGLVKPKEAMRSLGTSLWMFDVMDDGEPVKKKVELLDGPVLTERDGVKLKRRKRKEER</sequence>
<evidence type="ECO:0000313" key="3">
    <source>
        <dbReference type="RefSeq" id="XP_039133293.1"/>
    </source>
</evidence>
<proteinExistence type="predicted"/>
<feature type="transmembrane region" description="Helical" evidence="1">
    <location>
        <begin position="69"/>
        <end position="89"/>
    </location>
</feature>
<name>A0AB40C4H5_DIOCR</name>
<keyword evidence="1" id="KW-0812">Transmembrane</keyword>